<evidence type="ECO:0000313" key="3">
    <source>
        <dbReference type="EMBL" id="GAA5532878.1"/>
    </source>
</evidence>
<feature type="transmembrane region" description="Helical" evidence="2">
    <location>
        <begin position="262"/>
        <end position="282"/>
    </location>
</feature>
<reference evidence="3 4" key="1">
    <citation type="submission" date="2024-02" db="EMBL/GenBank/DDBJ databases">
        <title>Deinococcus aluminii NBRC 112889.</title>
        <authorList>
            <person name="Ichikawa N."/>
            <person name="Katano-Makiyama Y."/>
            <person name="Hidaka K."/>
        </authorList>
    </citation>
    <scope>NUCLEOTIDE SEQUENCE [LARGE SCALE GENOMIC DNA]</scope>
    <source>
        <strain evidence="3 4">NBRC 112889</strain>
    </source>
</reference>
<dbReference type="RefSeq" id="WP_345452359.1">
    <property type="nucleotide sequence ID" value="NZ_BAABRV010000002.1"/>
</dbReference>
<feature type="region of interest" description="Disordered" evidence="1">
    <location>
        <begin position="144"/>
        <end position="235"/>
    </location>
</feature>
<proteinExistence type="predicted"/>
<protein>
    <recommendedName>
        <fullName evidence="5">DUF308 domain-containing protein</fullName>
    </recommendedName>
</protein>
<keyword evidence="4" id="KW-1185">Reference proteome</keyword>
<gene>
    <name evidence="3" type="ORF">Dalu01_01269</name>
</gene>
<dbReference type="Proteomes" id="UP001404956">
    <property type="component" value="Unassembled WGS sequence"/>
</dbReference>
<keyword evidence="2" id="KW-0812">Transmembrane</keyword>
<evidence type="ECO:0000313" key="4">
    <source>
        <dbReference type="Proteomes" id="UP001404956"/>
    </source>
</evidence>
<evidence type="ECO:0000256" key="1">
    <source>
        <dbReference type="SAM" id="MobiDB-lite"/>
    </source>
</evidence>
<dbReference type="EMBL" id="BAABRV010000002">
    <property type="protein sequence ID" value="GAA5532878.1"/>
    <property type="molecule type" value="Genomic_DNA"/>
</dbReference>
<feature type="transmembrane region" description="Helical" evidence="2">
    <location>
        <begin position="288"/>
        <end position="309"/>
    </location>
</feature>
<keyword evidence="2" id="KW-0472">Membrane</keyword>
<keyword evidence="2" id="KW-1133">Transmembrane helix</keyword>
<accession>A0ABP9XBY2</accession>
<organism evidence="3 4">
    <name type="scientific">Deinococcus aluminii</name>
    <dbReference type="NCBI Taxonomy" id="1656885"/>
    <lineage>
        <taxon>Bacteria</taxon>
        <taxon>Thermotogati</taxon>
        <taxon>Deinococcota</taxon>
        <taxon>Deinococci</taxon>
        <taxon>Deinococcales</taxon>
        <taxon>Deinococcaceae</taxon>
        <taxon>Deinococcus</taxon>
    </lineage>
</organism>
<evidence type="ECO:0008006" key="5">
    <source>
        <dbReference type="Google" id="ProtNLM"/>
    </source>
</evidence>
<comment type="caution">
    <text evidence="3">The sequence shown here is derived from an EMBL/GenBank/DDBJ whole genome shotgun (WGS) entry which is preliminary data.</text>
</comment>
<feature type="compositionally biased region" description="Low complexity" evidence="1">
    <location>
        <begin position="166"/>
        <end position="179"/>
    </location>
</feature>
<evidence type="ECO:0000256" key="2">
    <source>
        <dbReference type="SAM" id="Phobius"/>
    </source>
</evidence>
<name>A0ABP9XBY2_9DEIO</name>
<sequence>MNDRVLSALRGLGIGAAPLALLEREGAFFALLEGMLVYQDQNGTRRVTLRDLTRIHSDPDGLLRVETPAGTALTASLLGFDAGQVQAFFSQVRDATARAKNLPTGPLPTPGGHKTFGSVPKPVMPPAPSPGTTTTVILGASPEAAPIQEPTVQESPGQERKEEQTAAPVSAPAPAGPQAIKPGTVREVRGGQTSPAQDSVPAAPGGTKASGTNVLTKAEPKPPATPSPADSTPARVASAAAQSVVAGLEARASAVSGLVSRLQLLGVVLGLAAVGLAVFQFLGGTPLLGLWTLIAGGVGCIALLAFADVTRLLVALARAVAEAGQAAERSRDDHA</sequence>